<evidence type="ECO:0000313" key="7">
    <source>
        <dbReference type="Proteomes" id="UP000826271"/>
    </source>
</evidence>
<evidence type="ECO:0000256" key="3">
    <source>
        <dbReference type="ARBA" id="ARBA00022833"/>
    </source>
</evidence>
<evidence type="ECO:0000256" key="2">
    <source>
        <dbReference type="ARBA" id="ARBA00022771"/>
    </source>
</evidence>
<dbReference type="EMBL" id="WHWC01000017">
    <property type="protein sequence ID" value="KAG8366140.1"/>
    <property type="molecule type" value="Genomic_DNA"/>
</dbReference>
<dbReference type="GO" id="GO:0008270">
    <property type="term" value="F:zinc ion binding"/>
    <property type="evidence" value="ECO:0007669"/>
    <property type="project" value="UniProtKB-KW"/>
</dbReference>
<dbReference type="PANTHER" id="PTHR47718">
    <property type="entry name" value="OS01G0519700 PROTEIN"/>
    <property type="match status" value="1"/>
</dbReference>
<dbReference type="AlphaFoldDB" id="A0AAV6WBL8"/>
<dbReference type="Proteomes" id="UP000826271">
    <property type="component" value="Unassembled WGS sequence"/>
</dbReference>
<keyword evidence="7" id="KW-1185">Reference proteome</keyword>
<evidence type="ECO:0000256" key="1">
    <source>
        <dbReference type="ARBA" id="ARBA00022723"/>
    </source>
</evidence>
<keyword evidence="3" id="KW-0862">Zinc</keyword>
<dbReference type="SMART" id="SM00575">
    <property type="entry name" value="ZnF_PMZ"/>
    <property type="match status" value="1"/>
</dbReference>
<sequence length="436" mass="50676">MSMKNAGLRPIDFFNYVTEECHGVQHVGFSKKDCYNFIKMLKAGLIELGDAQNLVRYFKSKANIEPGFYFDIQFNQEGRMANVFWAHSSIFTDQDQAMANAIADVFPMTRHHLYFFHGGVRSTSRSESTNHALNEISIKTISLSEFVLKFEKDLLGKWRRNEADADFFSSQSTSTLAVNSKLLNHTVRIYTNTIYKEFERDYLNGTGALSCKGIPVGDTLYEFDLTNSESYNDRVYTIFLDINTLKVECSCKKIHWTGMLCSHALAALHRKNVHEIPQAYIHNRWTKDVKKHAYMMDGYKSTRIDDNEARVLYTSRAMRFAYDLVTQSESCKEARDIMWTVLKDGARSLDEFYKKKNIDSTSRMKDKFVRNDIVELHKDKSILDPLKAKPKGTRNRRIKNHFEKRKSKIPLTDTKRDEEFRSLQLWRSSKALNILV</sequence>
<dbReference type="Pfam" id="PF04434">
    <property type="entry name" value="SWIM"/>
    <property type="match status" value="1"/>
</dbReference>
<organism evidence="6 7">
    <name type="scientific">Buddleja alternifolia</name>
    <dbReference type="NCBI Taxonomy" id="168488"/>
    <lineage>
        <taxon>Eukaryota</taxon>
        <taxon>Viridiplantae</taxon>
        <taxon>Streptophyta</taxon>
        <taxon>Embryophyta</taxon>
        <taxon>Tracheophyta</taxon>
        <taxon>Spermatophyta</taxon>
        <taxon>Magnoliopsida</taxon>
        <taxon>eudicotyledons</taxon>
        <taxon>Gunneridae</taxon>
        <taxon>Pentapetalae</taxon>
        <taxon>asterids</taxon>
        <taxon>lamiids</taxon>
        <taxon>Lamiales</taxon>
        <taxon>Scrophulariaceae</taxon>
        <taxon>Buddlejeae</taxon>
        <taxon>Buddleja</taxon>
    </lineage>
</organism>
<evidence type="ECO:0000259" key="5">
    <source>
        <dbReference type="PROSITE" id="PS50966"/>
    </source>
</evidence>
<keyword evidence="1" id="KW-0479">Metal-binding</keyword>
<accession>A0AAV6WBL8</accession>
<dbReference type="PANTHER" id="PTHR47718:SF17">
    <property type="entry name" value="PROTEIN FAR1-RELATED SEQUENCE 5-LIKE"/>
    <property type="match status" value="1"/>
</dbReference>
<dbReference type="PROSITE" id="PS50966">
    <property type="entry name" value="ZF_SWIM"/>
    <property type="match status" value="1"/>
</dbReference>
<evidence type="ECO:0000313" key="6">
    <source>
        <dbReference type="EMBL" id="KAG8366140.1"/>
    </source>
</evidence>
<name>A0AAV6WBL8_9LAMI</name>
<dbReference type="InterPro" id="IPR007527">
    <property type="entry name" value="Znf_SWIM"/>
</dbReference>
<evidence type="ECO:0000256" key="4">
    <source>
        <dbReference type="PROSITE-ProRule" id="PRU00325"/>
    </source>
</evidence>
<reference evidence="6" key="1">
    <citation type="submission" date="2019-10" db="EMBL/GenBank/DDBJ databases">
        <authorList>
            <person name="Zhang R."/>
            <person name="Pan Y."/>
            <person name="Wang J."/>
            <person name="Ma R."/>
            <person name="Yu S."/>
        </authorList>
    </citation>
    <scope>NUCLEOTIDE SEQUENCE</scope>
    <source>
        <strain evidence="6">LA-IB0</strain>
        <tissue evidence="6">Leaf</tissue>
    </source>
</reference>
<feature type="domain" description="SWIM-type" evidence="5">
    <location>
        <begin position="236"/>
        <end position="272"/>
    </location>
</feature>
<protein>
    <recommendedName>
        <fullName evidence="5">SWIM-type domain-containing protein</fullName>
    </recommendedName>
</protein>
<gene>
    <name evidence="6" type="ORF">BUALT_Bualt17G0045000</name>
</gene>
<proteinExistence type="predicted"/>
<dbReference type="InterPro" id="IPR006564">
    <property type="entry name" value="Znf_PMZ"/>
</dbReference>
<comment type="caution">
    <text evidence="6">The sequence shown here is derived from an EMBL/GenBank/DDBJ whole genome shotgun (WGS) entry which is preliminary data.</text>
</comment>
<keyword evidence="2 4" id="KW-0863">Zinc-finger</keyword>